<accession>A0ABP0PL04</accession>
<name>A0ABP0PL04_9DINO</name>
<organism evidence="2 3">
    <name type="scientific">Durusdinium trenchii</name>
    <dbReference type="NCBI Taxonomy" id="1381693"/>
    <lineage>
        <taxon>Eukaryota</taxon>
        <taxon>Sar</taxon>
        <taxon>Alveolata</taxon>
        <taxon>Dinophyceae</taxon>
        <taxon>Suessiales</taxon>
        <taxon>Symbiodiniaceae</taxon>
        <taxon>Durusdinium</taxon>
    </lineage>
</organism>
<comment type="caution">
    <text evidence="2">The sequence shown here is derived from an EMBL/GenBank/DDBJ whole genome shotgun (WGS) entry which is preliminary data.</text>
</comment>
<gene>
    <name evidence="2" type="ORF">CCMP2556_LOCUS37647</name>
</gene>
<evidence type="ECO:0000313" key="2">
    <source>
        <dbReference type="EMBL" id="CAK9076426.1"/>
    </source>
</evidence>
<sequence>MYRWATPASLEGASLPEAQPSLLNKQDRPYRCLDLDERRFITVAARYHKQWMDHVKENYCGTASIMCLFLQKSDEDLEFDIKEAFQLYYVSETFSSQARLLCMEATTDGLAKFQLPVTSVQSMLCFAHGVKSGFNVAVYMASLVPISGSKDSKDPPERTFGNLFQCTNSAKVCVIKKTAPPRAYKKRVQSKKDESEEQGDEFTDAEEEARFPGATLQQPISLSNSLCKEPLVAACKRRLEGNGSLRASGKSCLSVAFTECEPRKQP</sequence>
<dbReference type="Proteomes" id="UP001642484">
    <property type="component" value="Unassembled WGS sequence"/>
</dbReference>
<evidence type="ECO:0000313" key="3">
    <source>
        <dbReference type="Proteomes" id="UP001642484"/>
    </source>
</evidence>
<reference evidence="2 3" key="1">
    <citation type="submission" date="2024-02" db="EMBL/GenBank/DDBJ databases">
        <authorList>
            <person name="Chen Y."/>
            <person name="Shah S."/>
            <person name="Dougan E. K."/>
            <person name="Thang M."/>
            <person name="Chan C."/>
        </authorList>
    </citation>
    <scope>NUCLEOTIDE SEQUENCE [LARGE SCALE GENOMIC DNA]</scope>
</reference>
<protein>
    <submittedName>
        <fullName evidence="2">Uncharacterized protein</fullName>
    </submittedName>
</protein>
<feature type="region of interest" description="Disordered" evidence="1">
    <location>
        <begin position="185"/>
        <end position="216"/>
    </location>
</feature>
<dbReference type="EMBL" id="CAXAMN010023273">
    <property type="protein sequence ID" value="CAK9076426.1"/>
    <property type="molecule type" value="Genomic_DNA"/>
</dbReference>
<feature type="compositionally biased region" description="Acidic residues" evidence="1">
    <location>
        <begin position="195"/>
        <end position="207"/>
    </location>
</feature>
<proteinExistence type="predicted"/>
<evidence type="ECO:0000256" key="1">
    <source>
        <dbReference type="SAM" id="MobiDB-lite"/>
    </source>
</evidence>
<keyword evidence="3" id="KW-1185">Reference proteome</keyword>